<evidence type="ECO:0008006" key="4">
    <source>
        <dbReference type="Google" id="ProtNLM"/>
    </source>
</evidence>
<protein>
    <recommendedName>
        <fullName evidence="4">Death on curing protein, Doc toxin</fullName>
    </recommendedName>
</protein>
<reference evidence="3" key="1">
    <citation type="submission" date="2018-06" db="EMBL/GenBank/DDBJ databases">
        <authorList>
            <person name="Zhirakovskaya E."/>
        </authorList>
    </citation>
    <scope>NUCLEOTIDE SEQUENCE</scope>
</reference>
<evidence type="ECO:0000256" key="1">
    <source>
        <dbReference type="ARBA" id="ARBA00006226"/>
    </source>
</evidence>
<comment type="similarity">
    <text evidence="1">Belongs to the RelE toxin family.</text>
</comment>
<organism evidence="3">
    <name type="scientific">hydrothermal vent metagenome</name>
    <dbReference type="NCBI Taxonomy" id="652676"/>
    <lineage>
        <taxon>unclassified sequences</taxon>
        <taxon>metagenomes</taxon>
        <taxon>ecological metagenomes</taxon>
    </lineage>
</organism>
<keyword evidence="2" id="KW-1277">Toxin-antitoxin system</keyword>
<dbReference type="Gene3D" id="3.30.2310.20">
    <property type="entry name" value="RelE-like"/>
    <property type="match status" value="1"/>
</dbReference>
<dbReference type="InterPro" id="IPR007712">
    <property type="entry name" value="RelE/ParE_toxin"/>
</dbReference>
<name>A0A3B0WBU1_9ZZZZ</name>
<dbReference type="PANTHER" id="PTHR33755">
    <property type="entry name" value="TOXIN PARE1-RELATED"/>
    <property type="match status" value="1"/>
</dbReference>
<dbReference type="AlphaFoldDB" id="A0A3B0WBU1"/>
<accession>A0A3B0WBU1</accession>
<dbReference type="PANTHER" id="PTHR33755:SF8">
    <property type="entry name" value="TOXIN PARE2"/>
    <property type="match status" value="1"/>
</dbReference>
<dbReference type="Pfam" id="PF05016">
    <property type="entry name" value="ParE_toxin"/>
    <property type="match status" value="1"/>
</dbReference>
<sequence length="96" mass="11287">MEIEFHPDAVTEIREATFYYQAQQVGLGERFLSTVQESLTRISNFPESFPVVTSNVRQCKVARFPYAIVYRLQVNYIQVIALAHSRRKPQYWSKRS</sequence>
<dbReference type="InterPro" id="IPR051803">
    <property type="entry name" value="TA_system_RelE-like_toxin"/>
</dbReference>
<gene>
    <name evidence="3" type="ORF">MNBD_CHLOROFLEXI01-3409</name>
</gene>
<dbReference type="InterPro" id="IPR035093">
    <property type="entry name" value="RelE/ParE_toxin_dom_sf"/>
</dbReference>
<proteinExistence type="inferred from homology"/>
<evidence type="ECO:0000313" key="3">
    <source>
        <dbReference type="EMBL" id="VAW41124.1"/>
    </source>
</evidence>
<dbReference type="EMBL" id="UOEU01000825">
    <property type="protein sequence ID" value="VAW41124.1"/>
    <property type="molecule type" value="Genomic_DNA"/>
</dbReference>
<evidence type="ECO:0000256" key="2">
    <source>
        <dbReference type="ARBA" id="ARBA00022649"/>
    </source>
</evidence>